<dbReference type="SUPFAM" id="SSF56601">
    <property type="entry name" value="beta-lactamase/transpeptidase-like"/>
    <property type="match status" value="1"/>
</dbReference>
<dbReference type="PANTHER" id="PTHR30023:SF0">
    <property type="entry name" value="PENICILLIN-SENSITIVE CARBOXYPEPTIDASE A"/>
    <property type="match status" value="1"/>
</dbReference>
<organism evidence="3 4">
    <name type="scientific">Nesterenkonia alkaliphila</name>
    <dbReference type="NCBI Taxonomy" id="1463631"/>
    <lineage>
        <taxon>Bacteria</taxon>
        <taxon>Bacillati</taxon>
        <taxon>Actinomycetota</taxon>
        <taxon>Actinomycetes</taxon>
        <taxon>Micrococcales</taxon>
        <taxon>Micrococcaceae</taxon>
        <taxon>Nesterenkonia</taxon>
    </lineage>
</organism>
<dbReference type="GO" id="GO:0000270">
    <property type="term" value="P:peptidoglycan metabolic process"/>
    <property type="evidence" value="ECO:0007669"/>
    <property type="project" value="TreeGrafter"/>
</dbReference>
<sequence>MAPEPVTPEELRSGIRSLFAPEAAAGAYAIDLRTGAVLASWQESTPRMMASTAKLFTIGAALQTLPVRGHERTELLQRCAAAGRKSDNTVADELAEQISRYRRGLIRPRRPNTAHGAQLITRHVSSVVRRSTQGRAALQLGAEYRQIDGSGYRFANRASPRLVAEYLAAMAAAPGAAEFTASLAVMGRSGTLRSRGRGEGITGLVLGKTGTHLTPKSEGYPRGMRSSALSGYCLAGPEGTPVVAFAVMQERPESKAAAKALEDQAAGLLSRWAVA</sequence>
<dbReference type="Pfam" id="PF02113">
    <property type="entry name" value="Peptidase_S13"/>
    <property type="match status" value="1"/>
</dbReference>
<accession>A0A7K1UID2</accession>
<proteinExistence type="inferred from homology"/>
<dbReference type="PANTHER" id="PTHR30023">
    <property type="entry name" value="D-ALANYL-D-ALANINE CARBOXYPEPTIDASE"/>
    <property type="match status" value="1"/>
</dbReference>
<reference evidence="3 4" key="1">
    <citation type="submission" date="2019-12" db="EMBL/GenBank/DDBJ databases">
        <title>Nesterenkonia muleiensis sp. nov., a novel actinobacterium isolated from sap of Populus euphratica.</title>
        <authorList>
            <person name="Wang R."/>
        </authorList>
    </citation>
    <scope>NUCLEOTIDE SEQUENCE [LARGE SCALE GENOMIC DNA]</scope>
    <source>
        <strain evidence="3 4">F10</strain>
    </source>
</reference>
<evidence type="ECO:0000313" key="4">
    <source>
        <dbReference type="Proteomes" id="UP000460157"/>
    </source>
</evidence>
<dbReference type="Proteomes" id="UP000460157">
    <property type="component" value="Unassembled WGS sequence"/>
</dbReference>
<evidence type="ECO:0008006" key="5">
    <source>
        <dbReference type="Google" id="ProtNLM"/>
    </source>
</evidence>
<keyword evidence="4" id="KW-1185">Reference proteome</keyword>
<dbReference type="InterPro" id="IPR000667">
    <property type="entry name" value="Peptidase_S13"/>
</dbReference>
<dbReference type="Gene3D" id="3.40.710.10">
    <property type="entry name" value="DD-peptidase/beta-lactamase superfamily"/>
    <property type="match status" value="1"/>
</dbReference>
<dbReference type="OrthoDB" id="9784149at2"/>
<dbReference type="EMBL" id="WRPM01000051">
    <property type="protein sequence ID" value="MVT26228.1"/>
    <property type="molecule type" value="Genomic_DNA"/>
</dbReference>
<gene>
    <name evidence="3" type="ORF">GNZ21_07630</name>
</gene>
<protein>
    <recommendedName>
        <fullName evidence="5">Serine hydrolase</fullName>
    </recommendedName>
</protein>
<name>A0A7K1UID2_9MICC</name>
<evidence type="ECO:0000256" key="1">
    <source>
        <dbReference type="ARBA" id="ARBA00006096"/>
    </source>
</evidence>
<comment type="caution">
    <text evidence="3">The sequence shown here is derived from an EMBL/GenBank/DDBJ whole genome shotgun (WGS) entry which is preliminary data.</text>
</comment>
<dbReference type="AlphaFoldDB" id="A0A7K1UID2"/>
<dbReference type="InterPro" id="IPR012338">
    <property type="entry name" value="Beta-lactam/transpept-like"/>
</dbReference>
<comment type="similarity">
    <text evidence="1">Belongs to the peptidase S13 family.</text>
</comment>
<evidence type="ECO:0000256" key="2">
    <source>
        <dbReference type="ARBA" id="ARBA00022801"/>
    </source>
</evidence>
<dbReference type="GO" id="GO:0006508">
    <property type="term" value="P:proteolysis"/>
    <property type="evidence" value="ECO:0007669"/>
    <property type="project" value="InterPro"/>
</dbReference>
<evidence type="ECO:0000313" key="3">
    <source>
        <dbReference type="EMBL" id="MVT26228.1"/>
    </source>
</evidence>
<dbReference type="GO" id="GO:0004185">
    <property type="term" value="F:serine-type carboxypeptidase activity"/>
    <property type="evidence" value="ECO:0007669"/>
    <property type="project" value="InterPro"/>
</dbReference>
<keyword evidence="2" id="KW-0378">Hydrolase</keyword>
<dbReference type="RefSeq" id="WP_157322957.1">
    <property type="nucleotide sequence ID" value="NZ_BMFX01000006.1"/>
</dbReference>